<sequence>MPFQRRYLDRLGEDLDRWVAAGYVAAGQREVILADAAAHGPQQSKARTAAMLALLGVLLVGAGAVSFVAANWEQMPRALRLVVLFASMIAAFAGGWWMLARAGRPQAGQGLILLGVILFGVDIHLVAQTYQIQAHYPNGVLMWAGGALLAAVLVPSAPSLALAFALIGLWSWQEIFFDDVRLHLPFLPVWALAMAAAVGFRWDRCLAFGVVVFAGWYGLSGLALLARLEDIDPSDAAALLAVLPLALWVGGEKVPRVGALLHALGLIGSILAAAVVTSPDTGGGAPVYALASGGLGVAAVVAAWAWARPTPLRLWLALAVALLAPLRLALELWAPAGLVEWGLVVAFLGIVITLAVLGGREGSPLTRRVAYTAFGLDILALYMGGTMSLLSLFVFFTVVGAGLVVSALRLEKRS</sequence>
<keyword evidence="4" id="KW-1185">Reference proteome</keyword>
<feature type="transmembrane region" description="Helical" evidence="1">
    <location>
        <begin position="206"/>
        <end position="226"/>
    </location>
</feature>
<dbReference type="Pfam" id="PF09925">
    <property type="entry name" value="DUF2157"/>
    <property type="match status" value="1"/>
</dbReference>
<dbReference type="EMBL" id="OCNJ01000001">
    <property type="protein sequence ID" value="SOD89194.1"/>
    <property type="molecule type" value="Genomic_DNA"/>
</dbReference>
<feature type="transmembrane region" description="Helical" evidence="1">
    <location>
        <begin position="142"/>
        <end position="170"/>
    </location>
</feature>
<keyword evidence="1" id="KW-0472">Membrane</keyword>
<gene>
    <name evidence="3" type="ORF">SAMN05421508_101144</name>
</gene>
<feature type="transmembrane region" description="Helical" evidence="1">
    <location>
        <begin position="49"/>
        <end position="72"/>
    </location>
</feature>
<feature type="transmembrane region" description="Helical" evidence="1">
    <location>
        <begin position="257"/>
        <end position="276"/>
    </location>
</feature>
<name>A0A286G2H9_9PROT</name>
<feature type="transmembrane region" description="Helical" evidence="1">
    <location>
        <begin position="182"/>
        <end position="200"/>
    </location>
</feature>
<feature type="transmembrane region" description="Helical" evidence="1">
    <location>
        <begin position="288"/>
        <end position="306"/>
    </location>
</feature>
<keyword evidence="1" id="KW-1133">Transmembrane helix</keyword>
<feature type="transmembrane region" description="Helical" evidence="1">
    <location>
        <begin position="233"/>
        <end position="251"/>
    </location>
</feature>
<feature type="transmembrane region" description="Helical" evidence="1">
    <location>
        <begin position="337"/>
        <end position="359"/>
    </location>
</feature>
<evidence type="ECO:0000313" key="4">
    <source>
        <dbReference type="Proteomes" id="UP000219621"/>
    </source>
</evidence>
<accession>A0A286G2H9</accession>
<protein>
    <submittedName>
        <fullName evidence="3">Uncharacterized membrane protein</fullName>
    </submittedName>
</protein>
<evidence type="ECO:0000256" key="1">
    <source>
        <dbReference type="SAM" id="Phobius"/>
    </source>
</evidence>
<feature type="transmembrane region" description="Helical" evidence="1">
    <location>
        <begin position="78"/>
        <end position="99"/>
    </location>
</feature>
<keyword evidence="1" id="KW-0812">Transmembrane</keyword>
<evidence type="ECO:0000259" key="2">
    <source>
        <dbReference type="Pfam" id="PF09925"/>
    </source>
</evidence>
<evidence type="ECO:0000313" key="3">
    <source>
        <dbReference type="EMBL" id="SOD89194.1"/>
    </source>
</evidence>
<dbReference type="AlphaFoldDB" id="A0A286G2H9"/>
<dbReference type="OrthoDB" id="7353197at2"/>
<organism evidence="3 4">
    <name type="scientific">Caenispirillum bisanense</name>
    <dbReference type="NCBI Taxonomy" id="414052"/>
    <lineage>
        <taxon>Bacteria</taxon>
        <taxon>Pseudomonadati</taxon>
        <taxon>Pseudomonadota</taxon>
        <taxon>Alphaproteobacteria</taxon>
        <taxon>Rhodospirillales</taxon>
        <taxon>Novispirillaceae</taxon>
        <taxon>Caenispirillum</taxon>
    </lineage>
</organism>
<feature type="transmembrane region" description="Helical" evidence="1">
    <location>
        <begin position="379"/>
        <end position="408"/>
    </location>
</feature>
<feature type="domain" description="DUF2157" evidence="2">
    <location>
        <begin position="16"/>
        <end position="158"/>
    </location>
</feature>
<feature type="transmembrane region" description="Helical" evidence="1">
    <location>
        <begin position="111"/>
        <end position="130"/>
    </location>
</feature>
<dbReference type="Proteomes" id="UP000219621">
    <property type="component" value="Unassembled WGS sequence"/>
</dbReference>
<proteinExistence type="predicted"/>
<dbReference type="RefSeq" id="WP_097277063.1">
    <property type="nucleotide sequence ID" value="NZ_OCNJ01000001.1"/>
</dbReference>
<dbReference type="InterPro" id="IPR018677">
    <property type="entry name" value="DUF2157"/>
</dbReference>
<feature type="transmembrane region" description="Helical" evidence="1">
    <location>
        <begin position="312"/>
        <end position="330"/>
    </location>
</feature>
<reference evidence="3 4" key="1">
    <citation type="submission" date="2017-09" db="EMBL/GenBank/DDBJ databases">
        <authorList>
            <person name="Ehlers B."/>
            <person name="Leendertz F.H."/>
        </authorList>
    </citation>
    <scope>NUCLEOTIDE SEQUENCE [LARGE SCALE GENOMIC DNA]</scope>
    <source>
        <strain evidence="3 4">USBA 140</strain>
    </source>
</reference>